<dbReference type="PANTHER" id="PTHR33747:SF1">
    <property type="entry name" value="ADENYLATE CYCLASE-ASSOCIATED CAP C-TERMINAL DOMAIN-CONTAINING PROTEIN"/>
    <property type="match status" value="1"/>
</dbReference>
<dbReference type="EMBL" id="UOFV01000178">
    <property type="protein sequence ID" value="VAW99473.1"/>
    <property type="molecule type" value="Genomic_DNA"/>
</dbReference>
<protein>
    <submittedName>
        <fullName evidence="2">UPF0225 protein YchJ</fullName>
    </submittedName>
</protein>
<dbReference type="SUPFAM" id="SSF54427">
    <property type="entry name" value="NTF2-like"/>
    <property type="match status" value="1"/>
</dbReference>
<dbReference type="InterPro" id="IPR004027">
    <property type="entry name" value="SEC_C_motif"/>
</dbReference>
<sequence length="160" mass="17937">MNQETRCPCGSQEVFASCCEPYLSGDKIPLTAEILMRSRYTAYTRMDDDYLLATWHPDTRPDTPHPSDDGDDTTWTGLSVLRTEAGLEGDKTGVVEFIASCHVGKKPSQLHEISEFTHDGERWFYVDGLDQQPVRRESPKVGRNEPCPCGSGKKYKKCCG</sequence>
<proteinExistence type="predicted"/>
<dbReference type="SUPFAM" id="SSF103642">
    <property type="entry name" value="Sec-C motif"/>
    <property type="match status" value="1"/>
</dbReference>
<dbReference type="AlphaFoldDB" id="A0A3B1AHW3"/>
<evidence type="ECO:0000313" key="2">
    <source>
        <dbReference type="EMBL" id="VAW99473.1"/>
    </source>
</evidence>
<feature type="domain" description="YchJ-like middle NTF2-like" evidence="1">
    <location>
        <begin position="31"/>
        <end position="128"/>
    </location>
</feature>
<dbReference type="InterPro" id="IPR048469">
    <property type="entry name" value="YchJ-like_M"/>
</dbReference>
<dbReference type="InterPro" id="IPR032710">
    <property type="entry name" value="NTF2-like_dom_sf"/>
</dbReference>
<dbReference type="Pfam" id="PF17775">
    <property type="entry name" value="YchJ_M-like"/>
    <property type="match status" value="1"/>
</dbReference>
<name>A0A3B1AHW3_9ZZZZ</name>
<reference evidence="2" key="1">
    <citation type="submission" date="2018-06" db="EMBL/GenBank/DDBJ databases">
        <authorList>
            <person name="Zhirakovskaya E."/>
        </authorList>
    </citation>
    <scope>NUCLEOTIDE SEQUENCE</scope>
</reference>
<gene>
    <name evidence="2" type="ORF">MNBD_GAMMA19-1171</name>
</gene>
<dbReference type="Gene3D" id="3.10.450.50">
    <property type="match status" value="1"/>
</dbReference>
<dbReference type="Pfam" id="PF02810">
    <property type="entry name" value="SEC-C"/>
    <property type="match status" value="1"/>
</dbReference>
<organism evidence="2">
    <name type="scientific">hydrothermal vent metagenome</name>
    <dbReference type="NCBI Taxonomy" id="652676"/>
    <lineage>
        <taxon>unclassified sequences</taxon>
        <taxon>metagenomes</taxon>
        <taxon>ecological metagenomes</taxon>
    </lineage>
</organism>
<dbReference type="NCBIfam" id="NF002449">
    <property type="entry name" value="PRK01617.1"/>
    <property type="match status" value="1"/>
</dbReference>
<evidence type="ECO:0000259" key="1">
    <source>
        <dbReference type="Pfam" id="PF17775"/>
    </source>
</evidence>
<dbReference type="PANTHER" id="PTHR33747">
    <property type="entry name" value="UPF0225 PROTEIN SCO1677"/>
    <property type="match status" value="1"/>
</dbReference>
<accession>A0A3B1AHW3</accession>